<organism evidence="1 2">
    <name type="scientific">Hypoxylon rubiginosum</name>
    <dbReference type="NCBI Taxonomy" id="110542"/>
    <lineage>
        <taxon>Eukaryota</taxon>
        <taxon>Fungi</taxon>
        <taxon>Dikarya</taxon>
        <taxon>Ascomycota</taxon>
        <taxon>Pezizomycotina</taxon>
        <taxon>Sordariomycetes</taxon>
        <taxon>Xylariomycetidae</taxon>
        <taxon>Xylariales</taxon>
        <taxon>Hypoxylaceae</taxon>
        <taxon>Hypoxylon</taxon>
    </lineage>
</organism>
<evidence type="ECO:0000313" key="2">
    <source>
        <dbReference type="Proteomes" id="UP001497700"/>
    </source>
</evidence>
<gene>
    <name evidence="1" type="ORF">F4820DRAFT_402771</name>
</gene>
<name>A0ACB9ZHG1_9PEZI</name>
<protein>
    <submittedName>
        <fullName evidence="1">Uncharacterized protein</fullName>
    </submittedName>
</protein>
<dbReference type="EMBL" id="MU393423">
    <property type="protein sequence ID" value="KAI4870614.1"/>
    <property type="molecule type" value="Genomic_DNA"/>
</dbReference>
<sequence>MPHATKKSARPRLPATLSTPQYSSRAQQSNSSAPGSHAYTWTAADAAKSSRDGAFLTAWPRDEPYYTPPVHLLDQGYQGQAQAQSSQQQQQLQLQYYYSSSRNKSSTTTASGGTSSAK</sequence>
<comment type="caution">
    <text evidence="1">The sequence shown here is derived from an EMBL/GenBank/DDBJ whole genome shotgun (WGS) entry which is preliminary data.</text>
</comment>
<proteinExistence type="predicted"/>
<evidence type="ECO:0000313" key="1">
    <source>
        <dbReference type="EMBL" id="KAI4870614.1"/>
    </source>
</evidence>
<dbReference type="Proteomes" id="UP001497700">
    <property type="component" value="Unassembled WGS sequence"/>
</dbReference>
<keyword evidence="2" id="KW-1185">Reference proteome</keyword>
<accession>A0ACB9ZHG1</accession>
<reference evidence="1 2" key="1">
    <citation type="journal article" date="2022" name="New Phytol.">
        <title>Ecological generalism drives hyperdiversity of secondary metabolite gene clusters in xylarialean endophytes.</title>
        <authorList>
            <person name="Franco M.E.E."/>
            <person name="Wisecaver J.H."/>
            <person name="Arnold A.E."/>
            <person name="Ju Y.M."/>
            <person name="Slot J.C."/>
            <person name="Ahrendt S."/>
            <person name="Moore L.P."/>
            <person name="Eastman K.E."/>
            <person name="Scott K."/>
            <person name="Konkel Z."/>
            <person name="Mondo S.J."/>
            <person name="Kuo A."/>
            <person name="Hayes R.D."/>
            <person name="Haridas S."/>
            <person name="Andreopoulos B."/>
            <person name="Riley R."/>
            <person name="LaButti K."/>
            <person name="Pangilinan J."/>
            <person name="Lipzen A."/>
            <person name="Amirebrahimi M."/>
            <person name="Yan J."/>
            <person name="Adam C."/>
            <person name="Keymanesh K."/>
            <person name="Ng V."/>
            <person name="Louie K."/>
            <person name="Northen T."/>
            <person name="Drula E."/>
            <person name="Henrissat B."/>
            <person name="Hsieh H.M."/>
            <person name="Youens-Clark K."/>
            <person name="Lutzoni F."/>
            <person name="Miadlikowska J."/>
            <person name="Eastwood D.C."/>
            <person name="Hamelin R.C."/>
            <person name="Grigoriev I.V."/>
            <person name="U'Ren J.M."/>
        </authorList>
    </citation>
    <scope>NUCLEOTIDE SEQUENCE [LARGE SCALE GENOMIC DNA]</scope>
    <source>
        <strain evidence="1 2">CBS 119005</strain>
    </source>
</reference>